<feature type="transmembrane region" description="Helical" evidence="7">
    <location>
        <begin position="57"/>
        <end position="83"/>
    </location>
</feature>
<evidence type="ECO:0000256" key="7">
    <source>
        <dbReference type="SAM" id="Phobius"/>
    </source>
</evidence>
<comment type="subcellular location">
    <subcellularLocation>
        <location evidence="1">Membrane</location>
        <topology evidence="1">Multi-pass membrane protein</topology>
    </subcellularLocation>
</comment>
<evidence type="ECO:0000256" key="2">
    <source>
        <dbReference type="ARBA" id="ARBA00022448"/>
    </source>
</evidence>
<dbReference type="InterPro" id="IPR006037">
    <property type="entry name" value="RCK_C"/>
</dbReference>
<protein>
    <submittedName>
        <fullName evidence="9">SLC13 family permease</fullName>
    </submittedName>
</protein>
<dbReference type="GO" id="GO:0005886">
    <property type="term" value="C:plasma membrane"/>
    <property type="evidence" value="ECO:0007669"/>
    <property type="project" value="TreeGrafter"/>
</dbReference>
<feature type="transmembrane region" description="Helical" evidence="7">
    <location>
        <begin position="507"/>
        <end position="536"/>
    </location>
</feature>
<dbReference type="GO" id="GO:0008324">
    <property type="term" value="F:monoatomic cation transmembrane transporter activity"/>
    <property type="evidence" value="ECO:0007669"/>
    <property type="project" value="InterPro"/>
</dbReference>
<accession>A0A2G9WXS0</accession>
<dbReference type="OrthoDB" id="9809303at2"/>
<feature type="transmembrane region" description="Helical" evidence="7">
    <location>
        <begin position="95"/>
        <end position="123"/>
    </location>
</feature>
<dbReference type="SUPFAM" id="SSF116726">
    <property type="entry name" value="TrkA C-terminal domain-like"/>
    <property type="match status" value="2"/>
</dbReference>
<dbReference type="EMBL" id="NQVN01000004">
    <property type="protein sequence ID" value="PIO99507.1"/>
    <property type="molecule type" value="Genomic_DNA"/>
</dbReference>
<name>A0A2G9WXS0_9HYPH</name>
<evidence type="ECO:0000256" key="5">
    <source>
        <dbReference type="ARBA" id="ARBA00022989"/>
    </source>
</evidence>
<dbReference type="InterPro" id="IPR004680">
    <property type="entry name" value="Cit_transptr-like_dom"/>
</dbReference>
<feature type="transmembrane region" description="Helical" evidence="7">
    <location>
        <begin position="548"/>
        <end position="574"/>
    </location>
</feature>
<evidence type="ECO:0000256" key="1">
    <source>
        <dbReference type="ARBA" id="ARBA00004141"/>
    </source>
</evidence>
<sequence>MTADLAIVLALLVVAVVLFARGRPSMDAVALMVIVALPLTGIVSVPEALAGFADQSVILIAALFVVGDALVRTGVAGALGALIARAAGGSELRLIVLLMLAVAGLGAFMSSTGVVAIFIPIVLRIARTMRLPPGHLMMPLSMAALISGMMTLVATPPNMVVNAELIRRGHDGFGFFAFTPFGLPVLVLAVAYMLLVRRFLPGSGLAGGPAARPGLKDWVDEYGLAAREARLRIDATSDLLGHRLGELDLRASAGINIIAIERAGRLARRLIRPEAATELVAGDILLIDIVAKTFDLDAFRRTHRLSGLPLSGSYFVDGADEIGMAEAIVPPDSGLAGLTPVTSRFRTARGLTVIGIKRGPMAIEGSLADVVFQPGDTLLLAGDWKAIRRLGDATADLVLLDLPREADDYAPARRHAPFAVAILVAMIAAMASGILANAHAALLACLAMGAFGCTDMKSAYRAISWPTLILIVGMLPFALALERTGGVDLVASAVAGTFGDAQPRIMLAVLFAATALLGLFVSNTATAVLMAPVALAVAADIGASPYPFAMTVALAASTAFMTPVSSPVNTLVVGPGGYRFADFVRLGTPFAVVALLVAVLLVPLLMPF</sequence>
<dbReference type="InterPro" id="IPR036721">
    <property type="entry name" value="RCK_C_sf"/>
</dbReference>
<proteinExistence type="predicted"/>
<feature type="transmembrane region" description="Helical" evidence="7">
    <location>
        <begin position="30"/>
        <end position="50"/>
    </location>
</feature>
<dbReference type="AlphaFoldDB" id="A0A2G9WXS0"/>
<dbReference type="Gene3D" id="3.30.70.1450">
    <property type="entry name" value="Regulator of K+ conductance, C-terminal domain"/>
    <property type="match status" value="2"/>
</dbReference>
<feature type="transmembrane region" description="Helical" evidence="7">
    <location>
        <begin position="463"/>
        <end position="481"/>
    </location>
</feature>
<dbReference type="Pfam" id="PF02080">
    <property type="entry name" value="TrkA_C"/>
    <property type="match status" value="2"/>
</dbReference>
<dbReference type="PANTHER" id="PTHR43652">
    <property type="entry name" value="BASIC AMINO ACID ANTIPORTER YFCC-RELATED"/>
    <property type="match status" value="1"/>
</dbReference>
<feature type="transmembrane region" description="Helical" evidence="7">
    <location>
        <begin position="173"/>
        <end position="195"/>
    </location>
</feature>
<dbReference type="RefSeq" id="WP_100080212.1">
    <property type="nucleotide sequence ID" value="NZ_NQVN01000004.1"/>
</dbReference>
<evidence type="ECO:0000259" key="8">
    <source>
        <dbReference type="PROSITE" id="PS51202"/>
    </source>
</evidence>
<dbReference type="Pfam" id="PF03600">
    <property type="entry name" value="CitMHS"/>
    <property type="match status" value="1"/>
</dbReference>
<organism evidence="9 10">
    <name type="scientific">Pleomorphomonas carboxyditropha</name>
    <dbReference type="NCBI Taxonomy" id="2023338"/>
    <lineage>
        <taxon>Bacteria</taxon>
        <taxon>Pseudomonadati</taxon>
        <taxon>Pseudomonadota</taxon>
        <taxon>Alphaproteobacteria</taxon>
        <taxon>Hyphomicrobiales</taxon>
        <taxon>Pleomorphomonadaceae</taxon>
        <taxon>Pleomorphomonas</taxon>
    </lineage>
</organism>
<evidence type="ECO:0000313" key="10">
    <source>
        <dbReference type="Proteomes" id="UP000231070"/>
    </source>
</evidence>
<keyword evidence="3 7" id="KW-0812">Transmembrane</keyword>
<dbReference type="GO" id="GO:0006813">
    <property type="term" value="P:potassium ion transport"/>
    <property type="evidence" value="ECO:0007669"/>
    <property type="project" value="InterPro"/>
</dbReference>
<evidence type="ECO:0000256" key="4">
    <source>
        <dbReference type="ARBA" id="ARBA00022737"/>
    </source>
</evidence>
<dbReference type="PANTHER" id="PTHR43652:SF1">
    <property type="entry name" value="RESPONSE REGULATOR"/>
    <property type="match status" value="1"/>
</dbReference>
<evidence type="ECO:0000256" key="6">
    <source>
        <dbReference type="ARBA" id="ARBA00023136"/>
    </source>
</evidence>
<comment type="caution">
    <text evidence="9">The sequence shown here is derived from an EMBL/GenBank/DDBJ whole genome shotgun (WGS) entry which is preliminary data.</text>
</comment>
<dbReference type="Proteomes" id="UP000231070">
    <property type="component" value="Unassembled WGS sequence"/>
</dbReference>
<gene>
    <name evidence="9" type="ORF">CJ014_09355</name>
</gene>
<feature type="transmembrane region" description="Helical" evidence="7">
    <location>
        <begin position="418"/>
        <end position="451"/>
    </location>
</feature>
<evidence type="ECO:0000313" key="9">
    <source>
        <dbReference type="EMBL" id="PIO99507.1"/>
    </source>
</evidence>
<keyword evidence="5 7" id="KW-1133">Transmembrane helix</keyword>
<dbReference type="InterPro" id="IPR031312">
    <property type="entry name" value="Na/sul_symport_CS"/>
</dbReference>
<dbReference type="PROSITE" id="PS51202">
    <property type="entry name" value="RCK_C"/>
    <property type="match status" value="2"/>
</dbReference>
<feature type="domain" description="RCK C-terminal" evidence="8">
    <location>
        <begin position="216"/>
        <end position="305"/>
    </location>
</feature>
<reference evidence="9 10" key="1">
    <citation type="submission" date="2017-08" db="EMBL/GenBank/DDBJ databases">
        <title>Pleomorphomonas carboxidotrophicus sp. nov., a new mesophilic hydrogenogenic carboxidotroph.</title>
        <authorList>
            <person name="Esquivel-Elizondo S."/>
            <person name="Krajmalnik-Brown R."/>
            <person name="Maldonado J."/>
        </authorList>
    </citation>
    <scope>NUCLEOTIDE SEQUENCE [LARGE SCALE GENOMIC DNA]</scope>
    <source>
        <strain evidence="9 10">SVCO-16</strain>
    </source>
</reference>
<keyword evidence="6 7" id="KW-0472">Membrane</keyword>
<keyword evidence="4" id="KW-0677">Repeat</keyword>
<evidence type="ECO:0000256" key="3">
    <source>
        <dbReference type="ARBA" id="ARBA00022692"/>
    </source>
</evidence>
<feature type="transmembrane region" description="Helical" evidence="7">
    <location>
        <begin position="586"/>
        <end position="606"/>
    </location>
</feature>
<keyword evidence="10" id="KW-1185">Reference proteome</keyword>
<dbReference type="InterPro" id="IPR051679">
    <property type="entry name" value="DASS-Related_Transporters"/>
</dbReference>
<feature type="transmembrane region" description="Helical" evidence="7">
    <location>
        <begin position="135"/>
        <end position="153"/>
    </location>
</feature>
<dbReference type="PROSITE" id="PS01271">
    <property type="entry name" value="NA_SULFATE"/>
    <property type="match status" value="1"/>
</dbReference>
<feature type="domain" description="RCK C-terminal" evidence="8">
    <location>
        <begin position="312"/>
        <end position="396"/>
    </location>
</feature>
<keyword evidence="2" id="KW-0813">Transport</keyword>